<dbReference type="Gene3D" id="2.40.50.90">
    <property type="match status" value="1"/>
</dbReference>
<dbReference type="InterPro" id="IPR047368">
    <property type="entry name" value="KH-I_AKAP1"/>
</dbReference>
<feature type="transmembrane region" description="Helical" evidence="3">
    <location>
        <begin position="6"/>
        <end position="25"/>
    </location>
</feature>
<feature type="region of interest" description="Disordered" evidence="2">
    <location>
        <begin position="62"/>
        <end position="117"/>
    </location>
</feature>
<dbReference type="RefSeq" id="XP_035824275.1">
    <property type="nucleotide sequence ID" value="XM_035968382.1"/>
</dbReference>
<dbReference type="GeneID" id="101851563"/>
<evidence type="ECO:0000259" key="4">
    <source>
        <dbReference type="PROSITE" id="PS50304"/>
    </source>
</evidence>
<evidence type="ECO:0000256" key="1">
    <source>
        <dbReference type="PROSITE-ProRule" id="PRU00117"/>
    </source>
</evidence>
<feature type="compositionally biased region" description="Basic and acidic residues" evidence="2">
    <location>
        <begin position="89"/>
        <end position="105"/>
    </location>
</feature>
<protein>
    <submittedName>
        <fullName evidence="6">A-kinase anchor protein 1, mitochondrial</fullName>
    </submittedName>
</protein>
<accession>A0ABM1VPD3</accession>
<keyword evidence="5" id="KW-1185">Reference proteome</keyword>
<dbReference type="PROSITE" id="PS50084">
    <property type="entry name" value="KH_TYPE_1"/>
    <property type="match status" value="1"/>
</dbReference>
<reference evidence="6" key="1">
    <citation type="submission" date="2025-08" db="UniProtKB">
        <authorList>
            <consortium name="RefSeq"/>
        </authorList>
    </citation>
    <scope>IDENTIFICATION</scope>
</reference>
<gene>
    <name evidence="6" type="primary">LOC101851563</name>
</gene>
<proteinExistence type="predicted"/>
<keyword evidence="3" id="KW-1133">Transmembrane helix</keyword>
<keyword evidence="3" id="KW-0472">Membrane</keyword>
<feature type="region of interest" description="Disordered" evidence="2">
    <location>
        <begin position="259"/>
        <end position="281"/>
    </location>
</feature>
<feature type="compositionally biased region" description="Polar residues" evidence="2">
    <location>
        <begin position="382"/>
        <end position="397"/>
    </location>
</feature>
<dbReference type="Proteomes" id="UP000694888">
    <property type="component" value="Unplaced"/>
</dbReference>
<dbReference type="InterPro" id="IPR004088">
    <property type="entry name" value="KH_dom_type_1"/>
</dbReference>
<feature type="compositionally biased region" description="Low complexity" evidence="2">
    <location>
        <begin position="197"/>
        <end position="217"/>
    </location>
</feature>
<evidence type="ECO:0000256" key="2">
    <source>
        <dbReference type="SAM" id="MobiDB-lite"/>
    </source>
</evidence>
<feature type="compositionally biased region" description="Polar residues" evidence="2">
    <location>
        <begin position="515"/>
        <end position="532"/>
    </location>
</feature>
<feature type="region of interest" description="Disordered" evidence="2">
    <location>
        <begin position="162"/>
        <end position="221"/>
    </location>
</feature>
<organism evidence="5 6">
    <name type="scientific">Aplysia californica</name>
    <name type="common">California sea hare</name>
    <dbReference type="NCBI Taxonomy" id="6500"/>
    <lineage>
        <taxon>Eukaryota</taxon>
        <taxon>Metazoa</taxon>
        <taxon>Spiralia</taxon>
        <taxon>Lophotrochozoa</taxon>
        <taxon>Mollusca</taxon>
        <taxon>Gastropoda</taxon>
        <taxon>Heterobranchia</taxon>
        <taxon>Euthyneura</taxon>
        <taxon>Tectipleura</taxon>
        <taxon>Aplysiida</taxon>
        <taxon>Aplysioidea</taxon>
        <taxon>Aplysiidae</taxon>
        <taxon>Aplysia</taxon>
    </lineage>
</organism>
<dbReference type="Gene3D" id="2.30.30.140">
    <property type="match status" value="1"/>
</dbReference>
<feature type="compositionally biased region" description="Polar residues" evidence="2">
    <location>
        <begin position="163"/>
        <end position="178"/>
    </location>
</feature>
<dbReference type="InterPro" id="IPR047367">
    <property type="entry name" value="Tudor_AKAP1"/>
</dbReference>
<feature type="compositionally biased region" description="Basic and acidic residues" evidence="2">
    <location>
        <begin position="69"/>
        <end position="79"/>
    </location>
</feature>
<evidence type="ECO:0000256" key="3">
    <source>
        <dbReference type="SAM" id="Phobius"/>
    </source>
</evidence>
<feature type="region of interest" description="Disordered" evidence="2">
    <location>
        <begin position="293"/>
        <end position="475"/>
    </location>
</feature>
<feature type="compositionally biased region" description="Polar residues" evidence="2">
    <location>
        <begin position="442"/>
        <end position="474"/>
    </location>
</feature>
<feature type="compositionally biased region" description="Basic and acidic residues" evidence="2">
    <location>
        <begin position="180"/>
        <end position="194"/>
    </location>
</feature>
<keyword evidence="1" id="KW-0694">RNA-binding</keyword>
<dbReference type="PANTHER" id="PTHR22948:SF65">
    <property type="entry name" value="A-KINASE ANCHORING PROTEIN 1"/>
    <property type="match status" value="1"/>
</dbReference>
<dbReference type="CDD" id="cd22395">
    <property type="entry name" value="KH-I_AKAP1"/>
    <property type="match status" value="1"/>
</dbReference>
<keyword evidence="3" id="KW-0812">Transmembrane</keyword>
<dbReference type="CDD" id="cd20407">
    <property type="entry name" value="Tudor_AKAP1"/>
    <property type="match status" value="1"/>
</dbReference>
<evidence type="ECO:0000313" key="5">
    <source>
        <dbReference type="Proteomes" id="UP000694888"/>
    </source>
</evidence>
<dbReference type="SMART" id="SM00322">
    <property type="entry name" value="KH"/>
    <property type="match status" value="1"/>
</dbReference>
<dbReference type="SMART" id="SM00333">
    <property type="entry name" value="TUDOR"/>
    <property type="match status" value="1"/>
</dbReference>
<dbReference type="InterPro" id="IPR050621">
    <property type="entry name" value="Tudor_domain_containing"/>
</dbReference>
<feature type="domain" description="Tudor" evidence="4">
    <location>
        <begin position="706"/>
        <end position="764"/>
    </location>
</feature>
<dbReference type="InterPro" id="IPR036612">
    <property type="entry name" value="KH_dom_type_1_sf"/>
</dbReference>
<feature type="compositionally biased region" description="Polar residues" evidence="2">
    <location>
        <begin position="106"/>
        <end position="117"/>
    </location>
</feature>
<feature type="region of interest" description="Disordered" evidence="2">
    <location>
        <begin position="487"/>
        <end position="544"/>
    </location>
</feature>
<dbReference type="PANTHER" id="PTHR22948">
    <property type="entry name" value="TUDOR DOMAIN CONTAINING PROTEIN"/>
    <property type="match status" value="1"/>
</dbReference>
<sequence length="860" mass="92784">MKDYRLPLMVAVPAALAFLGVIWFLRRKNDDGKKRKPTKKELEQVEEKLLLEQITRGIEKEGITMTQRKIPDSVARDRGSSALGSGDAPDFREDGRKPERVESPTKSESIGVNKNTDFSLGVSGSKVSAGKQSDLAKVQREKVDEIVEAAIDSGLLEAKSKLGGSSLTGNNHHSTGGQKQLRETASSERCEESVSRQTSTKLATSSASTVASSQLVVGPQVCMKEPQAAELASAQEEEEEYASDAARFVSQARINLQGSPIAAKEDDSASKRHMSPISVKTLQCENKVPTTTTATACTNEPHATKNMGGTNKKPTSVESTLVSTTSVPASCTTVQRNNSATTPALSQGVNAPSVMPSKDFNEKQPAQTEESVEKDNSKRSDQSSSKPQQSGLTNLGSTKGDGDEKEESNIKQSSQLESLDSVWSITESSSNQSEIKPVTVDTAASSTQGSLVSSAMSTPDSAVSEQRLSGSTPSVKDMISLASSIDGRLRESSSQGAVSSQASSAGSASKEDSPTKSISPVCDNNSEGSNDSGRGYSDHETPGQTGEAAVQFDFNMPSELCGRFIGKQGKNINYLKQKTGANVSLTYNPFTPEYQICQVVGTQAEVDDALAMIRRKFPVNENPRLTMVPVNLTPAASEHPVLVPDVMQLSLPEGVSVEVYVSAVVDAGHVFIQQPTHRSFMSLEKLNYFLNTAYGQDPNIPPVPTPVECGVICVCQNDGAWYRAMITSLEDEAGECQVKFVDYGGYAQMPVSCLKQIRTDFMSLPFQAVECYVANITPLESEQYFSNEATMSLWEMTEYKLLQCQVVARTETGIPHVHLYQIDAENNSPVMINRALVNKQLVRWIEMCSDGEGQSCQSPE</sequence>
<evidence type="ECO:0000313" key="6">
    <source>
        <dbReference type="RefSeq" id="XP_035824275.1"/>
    </source>
</evidence>
<dbReference type="PROSITE" id="PS50304">
    <property type="entry name" value="TUDOR"/>
    <property type="match status" value="1"/>
</dbReference>
<name>A0ABM1VPD3_APLCA</name>
<dbReference type="Gene3D" id="3.30.1370.10">
    <property type="entry name" value="K Homology domain, type 1"/>
    <property type="match status" value="1"/>
</dbReference>
<feature type="compositionally biased region" description="Basic and acidic residues" evidence="2">
    <location>
        <begin position="371"/>
        <end position="381"/>
    </location>
</feature>
<feature type="compositionally biased region" description="Low complexity" evidence="2">
    <location>
        <begin position="492"/>
        <end position="508"/>
    </location>
</feature>
<dbReference type="InterPro" id="IPR002999">
    <property type="entry name" value="Tudor"/>
</dbReference>
<dbReference type="Pfam" id="PF00567">
    <property type="entry name" value="TUDOR"/>
    <property type="match status" value="1"/>
</dbReference>
<feature type="compositionally biased region" description="Low complexity" evidence="2">
    <location>
        <begin position="316"/>
        <end position="327"/>
    </location>
</feature>
<dbReference type="Pfam" id="PF00013">
    <property type="entry name" value="KH_1"/>
    <property type="match status" value="1"/>
</dbReference>
<dbReference type="InterPro" id="IPR035437">
    <property type="entry name" value="SNase_OB-fold_sf"/>
</dbReference>
<feature type="compositionally biased region" description="Polar residues" evidence="2">
    <location>
        <begin position="410"/>
        <end position="434"/>
    </location>
</feature>
<feature type="compositionally biased region" description="Polar residues" evidence="2">
    <location>
        <begin position="328"/>
        <end position="350"/>
    </location>
</feature>
<dbReference type="SUPFAM" id="SSF63748">
    <property type="entry name" value="Tudor/PWWP/MBT"/>
    <property type="match status" value="1"/>
</dbReference>
<dbReference type="InterPro" id="IPR004087">
    <property type="entry name" value="KH_dom"/>
</dbReference>
<dbReference type="SUPFAM" id="SSF54791">
    <property type="entry name" value="Eukaryotic type KH-domain (KH-domain type I)"/>
    <property type="match status" value="1"/>
</dbReference>